<dbReference type="EMBL" id="CAKMRJ010000113">
    <property type="protein sequence ID" value="CAH1418230.1"/>
    <property type="molecule type" value="Genomic_DNA"/>
</dbReference>
<proteinExistence type="predicted"/>
<sequence length="87" mass="10287">MKQKFQLQKKEASTYQSCRGWSQRWWTRWKRSCRRVEEEGCCPICCCGKLCVVVRGSPTDTFSSSWKNPLLFPTYVGKFDFDMAEMI</sequence>
<dbReference type="Proteomes" id="UP001157418">
    <property type="component" value="Unassembled WGS sequence"/>
</dbReference>
<reference evidence="1 2" key="1">
    <citation type="submission" date="2022-01" db="EMBL/GenBank/DDBJ databases">
        <authorList>
            <person name="Xiong W."/>
            <person name="Schranz E."/>
        </authorList>
    </citation>
    <scope>NUCLEOTIDE SEQUENCE [LARGE SCALE GENOMIC DNA]</scope>
</reference>
<keyword evidence="2" id="KW-1185">Reference proteome</keyword>
<accession>A0AAU9M8B0</accession>
<name>A0AAU9M8B0_9ASTR</name>
<gene>
    <name evidence="1" type="ORF">LVIROSA_LOCUS5839</name>
</gene>
<dbReference type="AlphaFoldDB" id="A0AAU9M8B0"/>
<comment type="caution">
    <text evidence="1">The sequence shown here is derived from an EMBL/GenBank/DDBJ whole genome shotgun (WGS) entry which is preliminary data.</text>
</comment>
<evidence type="ECO:0000313" key="2">
    <source>
        <dbReference type="Proteomes" id="UP001157418"/>
    </source>
</evidence>
<organism evidence="1 2">
    <name type="scientific">Lactuca virosa</name>
    <dbReference type="NCBI Taxonomy" id="75947"/>
    <lineage>
        <taxon>Eukaryota</taxon>
        <taxon>Viridiplantae</taxon>
        <taxon>Streptophyta</taxon>
        <taxon>Embryophyta</taxon>
        <taxon>Tracheophyta</taxon>
        <taxon>Spermatophyta</taxon>
        <taxon>Magnoliopsida</taxon>
        <taxon>eudicotyledons</taxon>
        <taxon>Gunneridae</taxon>
        <taxon>Pentapetalae</taxon>
        <taxon>asterids</taxon>
        <taxon>campanulids</taxon>
        <taxon>Asterales</taxon>
        <taxon>Asteraceae</taxon>
        <taxon>Cichorioideae</taxon>
        <taxon>Cichorieae</taxon>
        <taxon>Lactucinae</taxon>
        <taxon>Lactuca</taxon>
    </lineage>
</organism>
<protein>
    <submittedName>
        <fullName evidence="1">Uncharacterized protein</fullName>
    </submittedName>
</protein>
<evidence type="ECO:0000313" key="1">
    <source>
        <dbReference type="EMBL" id="CAH1418230.1"/>
    </source>
</evidence>